<evidence type="ECO:0000256" key="4">
    <source>
        <dbReference type="ARBA" id="ARBA00022737"/>
    </source>
</evidence>
<evidence type="ECO:0000313" key="6">
    <source>
        <dbReference type="EMBL" id="EGD72332.1"/>
    </source>
</evidence>
<dbReference type="InParanoid" id="F2TW86"/>
<dbReference type="GO" id="GO:0034657">
    <property type="term" value="C:GID complex"/>
    <property type="evidence" value="ECO:0007669"/>
    <property type="project" value="TreeGrafter"/>
</dbReference>
<dbReference type="SUPFAM" id="SSF48371">
    <property type="entry name" value="ARM repeat"/>
    <property type="match status" value="1"/>
</dbReference>
<keyword evidence="7" id="KW-1185">Reference proteome</keyword>
<dbReference type="GeneID" id="16067780"/>
<dbReference type="STRING" id="946362.F2TW86"/>
<dbReference type="InterPro" id="IPR038739">
    <property type="entry name" value="ARMC8/Vid28"/>
</dbReference>
<evidence type="ECO:0000256" key="2">
    <source>
        <dbReference type="ARBA" id="ARBA00004496"/>
    </source>
</evidence>
<dbReference type="Proteomes" id="UP000007799">
    <property type="component" value="Unassembled WGS sequence"/>
</dbReference>
<dbReference type="RefSeq" id="XP_004998902.1">
    <property type="nucleotide sequence ID" value="XM_004998845.1"/>
</dbReference>
<reference evidence="6" key="1">
    <citation type="submission" date="2009-08" db="EMBL/GenBank/DDBJ databases">
        <title>Annotation of Salpingoeca rosetta.</title>
        <authorList>
            <consortium name="The Broad Institute Genome Sequencing Platform"/>
            <person name="Russ C."/>
            <person name="Cuomo C."/>
            <person name="Burger G."/>
            <person name="Gray M.W."/>
            <person name="Holland P.W.H."/>
            <person name="King N."/>
            <person name="Lang F.B.F."/>
            <person name="Roger A.J."/>
            <person name="Ruiz-Trillo I."/>
            <person name="Young S.K."/>
            <person name="Zeng Q."/>
            <person name="Gargeya S."/>
            <person name="Alvarado L."/>
            <person name="Berlin A."/>
            <person name="Chapman S.B."/>
            <person name="Chen Z."/>
            <person name="Freedman E."/>
            <person name="Gellesch M."/>
            <person name="Goldberg J."/>
            <person name="Griggs A."/>
            <person name="Gujja S."/>
            <person name="Heilman E."/>
            <person name="Heiman D."/>
            <person name="Howarth C."/>
            <person name="Mehta T."/>
            <person name="Neiman D."/>
            <person name="Pearson M."/>
            <person name="Roberts A."/>
            <person name="Saif S."/>
            <person name="Shea T."/>
            <person name="Shenoy N."/>
            <person name="Sisk P."/>
            <person name="Stolte C."/>
            <person name="Sykes S."/>
            <person name="White J."/>
            <person name="Yandava C."/>
            <person name="Haas B."/>
            <person name="Nusbaum C."/>
            <person name="Birren B."/>
        </authorList>
    </citation>
    <scope>NUCLEOTIDE SEQUENCE [LARGE SCALE GENOMIC DNA]</scope>
    <source>
        <strain evidence="6">ATCC 50818</strain>
    </source>
</reference>
<dbReference type="PANTHER" id="PTHR15651:SF7">
    <property type="entry name" value="ARMADILLO REPEAT-CONTAINING PROTEIN 8"/>
    <property type="match status" value="1"/>
</dbReference>
<evidence type="ECO:0000256" key="1">
    <source>
        <dbReference type="ARBA" id="ARBA00004123"/>
    </source>
</evidence>
<evidence type="ECO:0000313" key="7">
    <source>
        <dbReference type="Proteomes" id="UP000007799"/>
    </source>
</evidence>
<dbReference type="GO" id="GO:0043161">
    <property type="term" value="P:proteasome-mediated ubiquitin-dependent protein catabolic process"/>
    <property type="evidence" value="ECO:0007669"/>
    <property type="project" value="TreeGrafter"/>
</dbReference>
<evidence type="ECO:0000256" key="3">
    <source>
        <dbReference type="ARBA" id="ARBA00022490"/>
    </source>
</evidence>
<dbReference type="AlphaFoldDB" id="F2TW86"/>
<organism evidence="7">
    <name type="scientific">Salpingoeca rosetta (strain ATCC 50818 / BSB-021)</name>
    <dbReference type="NCBI Taxonomy" id="946362"/>
    <lineage>
        <taxon>Eukaryota</taxon>
        <taxon>Choanoflagellata</taxon>
        <taxon>Craspedida</taxon>
        <taxon>Salpingoecidae</taxon>
        <taxon>Salpingoeca</taxon>
    </lineage>
</organism>
<evidence type="ECO:0000256" key="5">
    <source>
        <dbReference type="ARBA" id="ARBA00023242"/>
    </source>
</evidence>
<dbReference type="KEGG" id="sre:PTSG_00351"/>
<dbReference type="Gene3D" id="1.25.10.10">
    <property type="entry name" value="Leucine-rich Repeat Variant"/>
    <property type="match status" value="3"/>
</dbReference>
<gene>
    <name evidence="6" type="ORF">PTSG_00351</name>
</gene>
<dbReference type="PANTHER" id="PTHR15651">
    <property type="entry name" value="ARMADILLO REPEAT-CONTAINING PROTEIN 8"/>
    <property type="match status" value="1"/>
</dbReference>
<comment type="subcellular location">
    <subcellularLocation>
        <location evidence="2">Cytoplasm</location>
    </subcellularLocation>
    <subcellularLocation>
        <location evidence="1">Nucleus</location>
    </subcellularLocation>
</comment>
<dbReference type="GO" id="GO:0005634">
    <property type="term" value="C:nucleus"/>
    <property type="evidence" value="ECO:0007669"/>
    <property type="project" value="UniProtKB-SubCell"/>
</dbReference>
<proteinExistence type="predicted"/>
<accession>F2TW86</accession>
<dbReference type="GO" id="GO:0005737">
    <property type="term" value="C:cytoplasm"/>
    <property type="evidence" value="ECO:0007669"/>
    <property type="project" value="UniProtKB-SubCell"/>
</dbReference>
<name>F2TW86_SALR5</name>
<sequence>MVVQTWAIDNGFQARELIEQLAPASAPDAATAATTLQTAKFVRDALTGSSFRQHLFQKEGLVQHIVGLHEQLGADASPELLGCYVSILTTLFPSLQPEVQDQAAQPLLEMAFRLHNISDGSHALACIVLKCFTTLLRDSDTDIPPEAWQVERLMPFLETHLMTGPGSRTVIAACAVVVELAKKPWARENPMLLSPLLRALTTALAAPHMDPVHLLDAARALLTIDSAANIFAQTMVLPSLVSSVQQFVHSTHPHVRMAAIACLLAYPDAVEEAFIKQEILPRLCSLVRKEVAVATRTAAASFLGDLLNKEEHQALAADMKYLAAVADVLKPADEADLPPQLIKGSLMILAATCGLSEAACSKALDKGYATSLTTFLTSTNAAVRLAAATATKCITRCVRAVKSELMNTSLLPTVCKLLSDPDCPTRRQAVAAFSNLCVSSAISPLQTVEAATWTTLKHLLHEDDEDTRYAAFLAAQNLFKTVESSKMDVACRVLQELDINHLLHSYHHDPSVNVRTAAAGIFRNLACHIRLVKEVSDVVEGHANLVKEFVNPLFESVDPAIVTEAVYTLCNLTRTDGAYAAVLCTKYPEAIGELIQRLHRADYENAHLLQLAAARALANLVNHHKQRGTLAGFVGQFDLQTALDAYSFGEPEVHRQVELLKARLAEP</sequence>
<protein>
    <submittedName>
        <fullName evidence="6">Uncharacterized protein</fullName>
    </submittedName>
</protein>
<keyword evidence="4" id="KW-0677">Repeat</keyword>
<dbReference type="InterPro" id="IPR011989">
    <property type="entry name" value="ARM-like"/>
</dbReference>
<dbReference type="InterPro" id="IPR016024">
    <property type="entry name" value="ARM-type_fold"/>
</dbReference>
<keyword evidence="5" id="KW-0539">Nucleus</keyword>
<dbReference type="EMBL" id="GL832955">
    <property type="protein sequence ID" value="EGD72332.1"/>
    <property type="molecule type" value="Genomic_DNA"/>
</dbReference>
<keyword evidence="3" id="KW-0963">Cytoplasm</keyword>